<accession>A0A9X3HR73</accession>
<comment type="caution">
    <text evidence="2">The sequence shown here is derived from an EMBL/GenBank/DDBJ whole genome shotgun (WGS) entry which is preliminary data.</text>
</comment>
<feature type="domain" description="MAE-28990/MAE-18760-like HEPN" evidence="1">
    <location>
        <begin position="5"/>
        <end position="200"/>
    </location>
</feature>
<evidence type="ECO:0000313" key="2">
    <source>
        <dbReference type="EMBL" id="MCZ7907763.1"/>
    </source>
</evidence>
<protein>
    <submittedName>
        <fullName evidence="2">MAE_28990/MAE_18760 family HEPN-like nuclease</fullName>
    </submittedName>
</protein>
<dbReference type="Proteomes" id="UP001151309">
    <property type="component" value="Unassembled WGS sequence"/>
</dbReference>
<evidence type="ECO:0000313" key="3">
    <source>
        <dbReference type="Proteomes" id="UP001151309"/>
    </source>
</evidence>
<proteinExistence type="predicted"/>
<sequence length="209" mass="23553">MEAIDELTTDLGWRETELALLKVFLQRKDVTQRQHDVLARAAWSLLYAHYEGYAKFCLTLFFDRAARLVESCGPLPQKTKEYALFSEMKRIRSLPAADFLHTLETFATTTGAQKPEFPEVDTKSNLWPNVLEELLAVADISCSSIDKNRVLLKALVGKRNGIAHGQAVSASYPDYLKQENAVYEVMYDLAFQVDARLKAAPFTTSAENV</sequence>
<gene>
    <name evidence="2" type="ORF">O9X94_00455</name>
</gene>
<dbReference type="InterPro" id="IPR040788">
    <property type="entry name" value="HEPN_MAE_28990"/>
</dbReference>
<dbReference type="Pfam" id="PF18737">
    <property type="entry name" value="HEPN_MAE_28990"/>
    <property type="match status" value="1"/>
</dbReference>
<dbReference type="EMBL" id="JAPZLT010000001">
    <property type="protein sequence ID" value="MCZ7907763.1"/>
    <property type="molecule type" value="Genomic_DNA"/>
</dbReference>
<evidence type="ECO:0000259" key="1">
    <source>
        <dbReference type="Pfam" id="PF18737"/>
    </source>
</evidence>
<dbReference type="AlphaFoldDB" id="A0A9X3HR73"/>
<keyword evidence="3" id="KW-1185">Reference proteome</keyword>
<name>A0A9X3HR73_9HYPH</name>
<dbReference type="RefSeq" id="WP_269830338.1">
    <property type="nucleotide sequence ID" value="NZ_JAPZLT010000001.1"/>
</dbReference>
<organism evidence="2 3">
    <name type="scientific">Agrobacterium leguminum</name>
    <dbReference type="NCBI Taxonomy" id="2792015"/>
    <lineage>
        <taxon>Bacteria</taxon>
        <taxon>Pseudomonadati</taxon>
        <taxon>Pseudomonadota</taxon>
        <taxon>Alphaproteobacteria</taxon>
        <taxon>Hyphomicrobiales</taxon>
        <taxon>Rhizobiaceae</taxon>
        <taxon>Rhizobium/Agrobacterium group</taxon>
        <taxon>Agrobacterium</taxon>
    </lineage>
</organism>
<reference evidence="2" key="1">
    <citation type="submission" date="2022-12" db="EMBL/GenBank/DDBJ databases">
        <title>Draft genome sequences of 22 rhizogenic Agrobacterium biovar 1 strains, the causative agent of hairy root disease.</title>
        <authorList>
            <person name="Kim N."/>
            <person name="Vargas P."/>
            <person name="Rediers H."/>
        </authorList>
    </citation>
    <scope>NUCLEOTIDE SEQUENCE</scope>
    <source>
        <strain evidence="2">ST07.17.026</strain>
    </source>
</reference>